<keyword evidence="2" id="KW-1185">Reference proteome</keyword>
<proteinExistence type="predicted"/>
<reference evidence="1 2" key="1">
    <citation type="journal article" date="2019" name="Genome Biol. Evol.">
        <title>Insights into the evolution of the New World diploid cottons (Gossypium, subgenus Houzingenia) based on genome sequencing.</title>
        <authorList>
            <person name="Grover C.E."/>
            <person name="Arick M.A. 2nd"/>
            <person name="Thrash A."/>
            <person name="Conover J.L."/>
            <person name="Sanders W.S."/>
            <person name="Peterson D.G."/>
            <person name="Frelichowski J.E."/>
            <person name="Scheffler J.A."/>
            <person name="Scheffler B.E."/>
            <person name="Wendel J.F."/>
        </authorList>
    </citation>
    <scope>NUCLEOTIDE SEQUENCE [LARGE SCALE GENOMIC DNA]</scope>
    <source>
        <strain evidence="1">1</strain>
        <tissue evidence="1">Leaf</tissue>
    </source>
</reference>
<dbReference type="EMBL" id="JABFAF010265345">
    <property type="protein sequence ID" value="MBA0876570.1"/>
    <property type="molecule type" value="Genomic_DNA"/>
</dbReference>
<evidence type="ECO:0000313" key="1">
    <source>
        <dbReference type="EMBL" id="MBA0876570.1"/>
    </source>
</evidence>
<comment type="caution">
    <text evidence="1">The sequence shown here is derived from an EMBL/GenBank/DDBJ whole genome shotgun (WGS) entry which is preliminary data.</text>
</comment>
<dbReference type="Proteomes" id="UP000593576">
    <property type="component" value="Unassembled WGS sequence"/>
</dbReference>
<evidence type="ECO:0000313" key="2">
    <source>
        <dbReference type="Proteomes" id="UP000593576"/>
    </source>
</evidence>
<accession>A0A7J9N003</accession>
<protein>
    <submittedName>
        <fullName evidence="1">Uncharacterized protein</fullName>
    </submittedName>
</protein>
<gene>
    <name evidence="1" type="ORF">Goshw_014032</name>
</gene>
<dbReference type="AlphaFoldDB" id="A0A7J9N003"/>
<name>A0A7J9N003_GOSSC</name>
<sequence length="43" mass="5253">MSYNSQSLDLLNFSWIMNNMSQSMWEWLTWVFKRSDNGQCLLF</sequence>
<organism evidence="1 2">
    <name type="scientific">Gossypium schwendimanii</name>
    <name type="common">Cotton</name>
    <dbReference type="NCBI Taxonomy" id="34291"/>
    <lineage>
        <taxon>Eukaryota</taxon>
        <taxon>Viridiplantae</taxon>
        <taxon>Streptophyta</taxon>
        <taxon>Embryophyta</taxon>
        <taxon>Tracheophyta</taxon>
        <taxon>Spermatophyta</taxon>
        <taxon>Magnoliopsida</taxon>
        <taxon>eudicotyledons</taxon>
        <taxon>Gunneridae</taxon>
        <taxon>Pentapetalae</taxon>
        <taxon>rosids</taxon>
        <taxon>malvids</taxon>
        <taxon>Malvales</taxon>
        <taxon>Malvaceae</taxon>
        <taxon>Malvoideae</taxon>
        <taxon>Gossypium</taxon>
    </lineage>
</organism>